<keyword evidence="2" id="KW-0812">Transmembrane</keyword>
<sequence>MTEQTEEKPTGAGPEKAGVAESVGEAESSAPETTVPDETDQSAPAKPVGGAEQDHQPPVSETALRSEPTPAPAAAAPASESVPAPEPKPAHVPEAAAVLGSEPAPVPAAAQAAGSLLAAASASAPASAPQAVPAPEPKPVPVPESAAVLGSEPAPVPAAAQAAGSLLPPAPEPAHAPEAPHVPGTAATPDPTHTPAPTPDPTHTPAPTPDPTLTPDLTLTPAPAPKTRRGLRATLRWTAALLTFAAFGAGSAYGIAGMERTDVPGLGTVSDGRWVYPVLTKAPLPSGSPGPLAKENKAGSHYADLRALVLPAPEGATVDKALGGTDGWLPTKDLLSEYSEKEDRDELGTKLSEDGLRHIAARGWTTPDGTHTRIYLLQFDTAAVVDDLFGEDIAPYGSPGYELRDAPDSRSDEAFPDAARIPDITASVYVESKPYGKEQARHAYLGVGDVIALVVQSRKGTANPVPFQQTVTLQSQLLG</sequence>
<dbReference type="eggNOG" id="ENOG5033TZ7">
    <property type="taxonomic scope" value="Bacteria"/>
</dbReference>
<dbReference type="AlphaFoldDB" id="D6XAE6"/>
<feature type="region of interest" description="Disordered" evidence="1">
    <location>
        <begin position="1"/>
        <end position="229"/>
    </location>
</feature>
<evidence type="ECO:0000256" key="2">
    <source>
        <dbReference type="SAM" id="Phobius"/>
    </source>
</evidence>
<feature type="compositionally biased region" description="Low complexity" evidence="1">
    <location>
        <begin position="176"/>
        <end position="191"/>
    </location>
</feature>
<organism evidence="3 4">
    <name type="scientific">Streptomyces sviceus (strain ATCC 29083 / DSM 924 / JCM 4929 / NBRC 13980 / NCIMB 11184 / NRRL 5439 / UC 5370)</name>
    <dbReference type="NCBI Taxonomy" id="463191"/>
    <lineage>
        <taxon>Bacteria</taxon>
        <taxon>Bacillati</taxon>
        <taxon>Actinomycetota</taxon>
        <taxon>Actinomycetes</taxon>
        <taxon>Kitasatosporales</taxon>
        <taxon>Streptomycetaceae</taxon>
        <taxon>Streptomyces</taxon>
    </lineage>
</organism>
<name>D6XAE6_STRX2</name>
<gene>
    <name evidence="3" type="ORF">SSEG_10948</name>
</gene>
<dbReference type="RefSeq" id="WP_007382990.1">
    <property type="nucleotide sequence ID" value="NZ_CM000951.1"/>
</dbReference>
<keyword evidence="2" id="KW-0472">Membrane</keyword>
<protein>
    <submittedName>
        <fullName evidence="3">Uncharacterized protein</fullName>
    </submittedName>
</protein>
<feature type="compositionally biased region" description="Pro residues" evidence="1">
    <location>
        <begin position="192"/>
        <end position="212"/>
    </location>
</feature>
<dbReference type="Proteomes" id="UP000002785">
    <property type="component" value="Chromosome"/>
</dbReference>
<keyword evidence="4" id="KW-1185">Reference proteome</keyword>
<feature type="transmembrane region" description="Helical" evidence="2">
    <location>
        <begin position="235"/>
        <end position="256"/>
    </location>
</feature>
<dbReference type="EMBL" id="CM000951">
    <property type="protein sequence ID" value="EFH28705.1"/>
    <property type="molecule type" value="Genomic_DNA"/>
</dbReference>
<keyword evidence="2" id="KW-1133">Transmembrane helix</keyword>
<feature type="compositionally biased region" description="Low complexity" evidence="1">
    <location>
        <begin position="157"/>
        <end position="167"/>
    </location>
</feature>
<proteinExistence type="predicted"/>
<accession>D6XAE6</accession>
<feature type="compositionally biased region" description="Pro residues" evidence="1">
    <location>
        <begin position="132"/>
        <end position="142"/>
    </location>
</feature>
<dbReference type="HOGENOM" id="CLU_569751_0_0_11"/>
<evidence type="ECO:0000313" key="3">
    <source>
        <dbReference type="EMBL" id="EFH28705.1"/>
    </source>
</evidence>
<evidence type="ECO:0000256" key="1">
    <source>
        <dbReference type="SAM" id="MobiDB-lite"/>
    </source>
</evidence>
<feature type="compositionally biased region" description="Low complexity" evidence="1">
    <location>
        <begin position="101"/>
        <end position="131"/>
    </location>
</feature>
<feature type="compositionally biased region" description="Low complexity" evidence="1">
    <location>
        <begin position="66"/>
        <end position="83"/>
    </location>
</feature>
<evidence type="ECO:0000313" key="4">
    <source>
        <dbReference type="Proteomes" id="UP000002785"/>
    </source>
</evidence>
<reference evidence="3" key="1">
    <citation type="submission" date="2009-10" db="EMBL/GenBank/DDBJ databases">
        <title>The genome sequence of Streptomyces sviceus strain ATCC 29083.</title>
        <authorList>
            <consortium name="The Broad Institute Genome Sequencing Platform"/>
            <consortium name="Broad Institute Microbial Sequencing Center"/>
            <person name="Fischbach M."/>
            <person name="Godfrey P."/>
            <person name="Ward D."/>
            <person name="Young S."/>
            <person name="Zeng Q."/>
            <person name="Koehrsen M."/>
            <person name="Alvarado L."/>
            <person name="Berlin A.M."/>
            <person name="Bochicchio J."/>
            <person name="Borenstein D."/>
            <person name="Chapman S.B."/>
            <person name="Chen Z."/>
            <person name="Engels R."/>
            <person name="Freedman E."/>
            <person name="Gellesch M."/>
            <person name="Goldberg J."/>
            <person name="Griggs A."/>
            <person name="Gujja S."/>
            <person name="Heilman E.R."/>
            <person name="Heiman D.I."/>
            <person name="Hepburn T.A."/>
            <person name="Howarth C."/>
            <person name="Jen D."/>
            <person name="Larson L."/>
            <person name="Lewis B."/>
            <person name="Mehta T."/>
            <person name="Park D."/>
            <person name="Pearson M."/>
            <person name="Richards J."/>
            <person name="Roberts A."/>
            <person name="Saif S."/>
            <person name="Shea T.D."/>
            <person name="Shenoy N."/>
            <person name="Sisk P."/>
            <person name="Stolte C."/>
            <person name="Sykes S.N."/>
            <person name="Thomson T."/>
            <person name="Walk T."/>
            <person name="White J."/>
            <person name="Yandava C."/>
            <person name="Straight P."/>
            <person name="Clardy J."/>
            <person name="Hung D."/>
            <person name="Kolter R."/>
            <person name="Mekalanos J."/>
            <person name="Walker S."/>
            <person name="Walsh C.T."/>
            <person name="Wieland-Brown L.C."/>
            <person name="Haas B."/>
            <person name="Nusbaum C."/>
            <person name="Birren B."/>
        </authorList>
    </citation>
    <scope>NUCLEOTIDE SEQUENCE [LARGE SCALE GENOMIC DNA]</scope>
    <source>
        <strain evidence="3">ATCC 29083</strain>
    </source>
</reference>